<dbReference type="Pfam" id="PF02275">
    <property type="entry name" value="CBAH"/>
    <property type="match status" value="1"/>
</dbReference>
<evidence type="ECO:0000256" key="2">
    <source>
        <dbReference type="ARBA" id="ARBA00022801"/>
    </source>
</evidence>
<evidence type="ECO:0000313" key="4">
    <source>
        <dbReference type="EMBL" id="PJE77882.1"/>
    </source>
</evidence>
<dbReference type="PANTHER" id="PTHR35527:SF2">
    <property type="entry name" value="HYDROLASE"/>
    <property type="match status" value="1"/>
</dbReference>
<proteinExistence type="inferred from homology"/>
<evidence type="ECO:0000256" key="1">
    <source>
        <dbReference type="ARBA" id="ARBA00006625"/>
    </source>
</evidence>
<accession>A0A2H9T3V5</accession>
<dbReference type="EMBL" id="NSIT01000336">
    <property type="protein sequence ID" value="PJE77882.1"/>
    <property type="molecule type" value="Genomic_DNA"/>
</dbReference>
<dbReference type="PANTHER" id="PTHR35527">
    <property type="entry name" value="CHOLOYLGLYCINE HYDROLASE"/>
    <property type="match status" value="1"/>
</dbReference>
<dbReference type="InterPro" id="IPR029055">
    <property type="entry name" value="Ntn_hydrolases_N"/>
</dbReference>
<reference evidence="4" key="1">
    <citation type="journal article" date="2017" name="Appl. Environ. Microbiol.">
        <title>Molecular characterization of an Endozoicomonas-like organism causing infection in king scallop Pecten maximus L.</title>
        <authorList>
            <person name="Cano I."/>
            <person name="van Aerle R."/>
            <person name="Ross S."/>
            <person name="Verner-Jeffreys D.W."/>
            <person name="Paley R.K."/>
            <person name="Rimmer G."/>
            <person name="Ryder D."/>
            <person name="Hooper P."/>
            <person name="Stone D."/>
            <person name="Feist S.W."/>
        </authorList>
    </citation>
    <scope>NUCLEOTIDE SEQUENCE</scope>
</reference>
<dbReference type="GO" id="GO:0016787">
    <property type="term" value="F:hydrolase activity"/>
    <property type="evidence" value="ECO:0007669"/>
    <property type="project" value="UniProtKB-KW"/>
</dbReference>
<evidence type="ECO:0000259" key="3">
    <source>
        <dbReference type="Pfam" id="PF02275"/>
    </source>
</evidence>
<dbReference type="InterPro" id="IPR029132">
    <property type="entry name" value="CBAH/NAAA_C"/>
</dbReference>
<feature type="domain" description="Choloylglycine hydrolase/NAAA C-terminal" evidence="3">
    <location>
        <begin position="43"/>
        <end position="338"/>
    </location>
</feature>
<comment type="caution">
    <text evidence="4">The sequence shown here is derived from an EMBL/GenBank/DDBJ whole genome shotgun (WGS) entry which is preliminary data.</text>
</comment>
<name>A0A2H9T3V5_9ZZZZ</name>
<dbReference type="SUPFAM" id="SSF56235">
    <property type="entry name" value="N-terminal nucleophile aminohydrolases (Ntn hydrolases)"/>
    <property type="match status" value="1"/>
</dbReference>
<organism evidence="4">
    <name type="scientific">invertebrate metagenome</name>
    <dbReference type="NCBI Taxonomy" id="1711999"/>
    <lineage>
        <taxon>unclassified sequences</taxon>
        <taxon>metagenomes</taxon>
        <taxon>organismal metagenomes</taxon>
    </lineage>
</organism>
<gene>
    <name evidence="4" type="ORF">CI610_03189</name>
</gene>
<dbReference type="AlphaFoldDB" id="A0A2H9T3V5"/>
<comment type="similarity">
    <text evidence="1">Belongs to the peptidase C59 family.</text>
</comment>
<sequence>MRLLANNNPLNFNLRRLNVEKKCAMLSGIVLSGLVLSQGVQACSHFSWSTQDHGVYVARTFDWMESGHPVAKYQPAGSLFAQDDINVKTRYGYFATAIFGGQVTSGVNMAKLSIDRLYLPGTVTPEHTDGKKSLAISRLEEYLLGQFDSVSGAIEGLDKLNVYVDKYPFVDPGVDGHVMLHFALADGSGDNAIVEFTDGKMKVWHGQQYHVVTNEPTYDHQLAHWKKFEEGYGDVSTWTEDLKVPGNISGADRFLLNSYRMVQLKEPASYTNGHVKAMSAITLSPQDSAHHIVGGKQLSFPSEYAITYSLDNGDAYVRYQMNDALTQYHINIGQLEKNNKAVSLDMTDPELAGDVTDQFHS</sequence>
<dbReference type="Gene3D" id="3.60.60.10">
    <property type="entry name" value="Penicillin V Acylase, Chain A"/>
    <property type="match status" value="1"/>
</dbReference>
<protein>
    <recommendedName>
        <fullName evidence="3">Choloylglycine hydrolase/NAAA C-terminal domain-containing protein</fullName>
    </recommendedName>
</protein>
<keyword evidence="2" id="KW-0378">Hydrolase</keyword>
<dbReference type="InterPro" id="IPR052193">
    <property type="entry name" value="Peptidase_C59"/>
</dbReference>